<dbReference type="Gene3D" id="3.40.140.10">
    <property type="entry name" value="Cytidine Deaminase, domain 2"/>
    <property type="match status" value="1"/>
</dbReference>
<gene>
    <name evidence="3" type="ORF">Y882_17875</name>
</gene>
<keyword evidence="1" id="KW-0378">Hydrolase</keyword>
<comment type="caution">
    <text evidence="3">The sequence shown here is derived from an EMBL/GenBank/DDBJ whole genome shotgun (WGS) entry which is preliminary data.</text>
</comment>
<evidence type="ECO:0000259" key="2">
    <source>
        <dbReference type="PROSITE" id="PS51747"/>
    </source>
</evidence>
<dbReference type="InterPro" id="IPR016193">
    <property type="entry name" value="Cytidine_deaminase-like"/>
</dbReference>
<evidence type="ECO:0000313" key="3">
    <source>
        <dbReference type="EMBL" id="KLD62075.1"/>
    </source>
</evidence>
<dbReference type="EMBL" id="JPLA01000060">
    <property type="protein sequence ID" value="KLD62075.1"/>
    <property type="molecule type" value="Genomic_DNA"/>
</dbReference>
<dbReference type="PROSITE" id="PS51747">
    <property type="entry name" value="CYT_DCMP_DEAMINASES_2"/>
    <property type="match status" value="1"/>
</dbReference>
<evidence type="ECO:0000313" key="4">
    <source>
        <dbReference type="Proteomes" id="UP000035481"/>
    </source>
</evidence>
<dbReference type="AlphaFoldDB" id="A0A0G9GWY4"/>
<evidence type="ECO:0000256" key="1">
    <source>
        <dbReference type="ARBA" id="ARBA00022801"/>
    </source>
</evidence>
<dbReference type="STRING" id="1440762.Y882_17875"/>
<dbReference type="Pfam" id="PF00383">
    <property type="entry name" value="dCMP_cyt_deam_1"/>
    <property type="match status" value="1"/>
</dbReference>
<feature type="domain" description="CMP/dCMP-type deaminase" evidence="2">
    <location>
        <begin position="10"/>
        <end position="206"/>
    </location>
</feature>
<dbReference type="InterPro" id="IPR015517">
    <property type="entry name" value="dCMP_deaminase-rel"/>
</dbReference>
<reference evidence="3 4" key="1">
    <citation type="journal article" date="2015" name="Antonie Van Leeuwenhoek">
        <title>A phylogenomic and molecular marker based taxonomic framework for the order Xanthomonadales: proposal to transfer the families Algiphilaceae and Solimonadaceae to the order Nevskiales ord. nov. and to create a new family within the order Xanthomonadales, the family Rhodanobacteraceae fam. nov., containing the genus Rhodanobacter and its closest relatives.</title>
        <authorList>
            <person name="Naushad S."/>
            <person name="Adeolu M."/>
            <person name="Wong S."/>
            <person name="Sohail M."/>
            <person name="Schellhorn H.E."/>
            <person name="Gupta R.S."/>
        </authorList>
    </citation>
    <scope>NUCLEOTIDE SEQUENCE [LARGE SCALE GENOMIC DNA]</scope>
    <source>
        <strain evidence="3 4">DSM 16301</strain>
    </source>
</reference>
<dbReference type="Proteomes" id="UP000035481">
    <property type="component" value="Unassembled WGS sequence"/>
</dbReference>
<dbReference type="GO" id="GO:0004132">
    <property type="term" value="F:dCMP deaminase activity"/>
    <property type="evidence" value="ECO:0007669"/>
    <property type="project" value="TreeGrafter"/>
</dbReference>
<dbReference type="SUPFAM" id="SSF53927">
    <property type="entry name" value="Cytidine deaminase-like"/>
    <property type="match status" value="1"/>
</dbReference>
<proteinExistence type="predicted"/>
<accession>A0A0G9GWY4</accession>
<dbReference type="PANTHER" id="PTHR11086:SF18">
    <property type="entry name" value="DEOXYCYTIDYLATE DEAMINASE"/>
    <property type="match status" value="1"/>
</dbReference>
<name>A0A0G9GWY4_9GAMM</name>
<protein>
    <recommendedName>
        <fullName evidence="2">CMP/dCMP-type deaminase domain-containing protein</fullName>
    </recommendedName>
</protein>
<dbReference type="GO" id="GO:0005737">
    <property type="term" value="C:cytoplasm"/>
    <property type="evidence" value="ECO:0007669"/>
    <property type="project" value="TreeGrafter"/>
</dbReference>
<dbReference type="InterPro" id="IPR002125">
    <property type="entry name" value="CMP_dCMP_dom"/>
</dbReference>
<organism evidence="3 4">
    <name type="scientific">Dyella japonica DSM 16301</name>
    <dbReference type="NCBI Taxonomy" id="1440762"/>
    <lineage>
        <taxon>Bacteria</taxon>
        <taxon>Pseudomonadati</taxon>
        <taxon>Pseudomonadota</taxon>
        <taxon>Gammaproteobacteria</taxon>
        <taxon>Lysobacterales</taxon>
        <taxon>Rhodanobacteraceae</taxon>
        <taxon>Dyella</taxon>
    </lineage>
</organism>
<dbReference type="PATRIC" id="fig|1440762.4.peg.3449"/>
<sequence>MVRPGLVTPTRDERCMQLAFVAKVNSGCISRQVGATVADEGGSIKAVGWNDVPKGQVPCLLRDVSNLLSGGDTVAFSYYERTDPKLRRNLENDFAGRSSLKVATGLPCPYCFKDAYNAINDDDNNQVHTRSLHAEENAFLQLAKYGNSGIQGGVLYTTASPCELCSKKAFQLGIKEVIYIDPYPGISSTHVLRSGEEVMQPKLRLFNGAIGHAYHRLYESIFPIKDEYRARLSVDPQGRLL</sequence>
<dbReference type="PANTHER" id="PTHR11086">
    <property type="entry name" value="DEOXYCYTIDYLATE DEAMINASE-RELATED"/>
    <property type="match status" value="1"/>
</dbReference>